<dbReference type="Gene3D" id="3.40.50.300">
    <property type="entry name" value="P-loop containing nucleotide triphosphate hydrolases"/>
    <property type="match status" value="1"/>
</dbReference>
<dbReference type="KEGG" id="pcl:Pcal_0756"/>
<sequence>MISWLRNYYKSVPAILFIVLLAGVAFPPLFLAVAVGILLVGEYLFLRLSREPLEPEKEERKLGDVAASYDPRRRCYHFFWRVEPLYTALGREALPLVHHMLNAASLRENEALAYIHSYSKYLRFTVCKTDEDTALRRALEVEEGLKTLFVMKRVEEPPLCSIKKPPRAPLYIAAVVLAVVALASTASPYIAPLPRWAAPLFALPTALALWAKWRWFERAYCVSPLPLEAMSYRFDDLDQRAEALDGNAVQEASSLSRAMGHWAVVFKKMPEAVAYQKYGRKLVSIREDEKTTREVQKYLAMRERIQRGESYIYVKVFGEADYHGTTTHLRKDPISTAVFWQLDLWHDALSGGLTRFPIFYGGAHLESGKRYVTLGEEHVTRREVTIDVDSLPAPHLLIFGGSGMGKSKTMAWLLRQFRDKGVRIAIIDPHGDYRCTAEEFGLVDLPKNALPPLDEASYAKIAAEFGMSAGEALEKLGFKVLREVPEQYRISLLGLDPLRQSFLVTAWLLYELNRVKDEHRERLERVVVVDEAYLARGPVLEMLEFMARGARKFGMAVFLITQMPGDIPEALRNMASLMLVFGGNWTYLNHVREVLRLTADDMSWLMTGRAPRETGGMVRVLAVLAPGSIKKKLEIQLPSDVFECA</sequence>
<dbReference type="InterPro" id="IPR051162">
    <property type="entry name" value="T4SS_component"/>
</dbReference>
<keyword evidence="1" id="KW-0812">Transmembrane</keyword>
<keyword evidence="4" id="KW-1185">Reference proteome</keyword>
<evidence type="ECO:0000313" key="3">
    <source>
        <dbReference type="EMBL" id="ABO08182.1"/>
    </source>
</evidence>
<keyword evidence="1" id="KW-1133">Transmembrane helix</keyword>
<accession>A3MU65</accession>
<dbReference type="InterPro" id="IPR027417">
    <property type="entry name" value="P-loop_NTPase"/>
</dbReference>
<dbReference type="STRING" id="410359.Pcal_0756"/>
<feature type="transmembrane region" description="Helical" evidence="1">
    <location>
        <begin position="12"/>
        <end position="40"/>
    </location>
</feature>
<keyword evidence="1" id="KW-0472">Membrane</keyword>
<dbReference type="CDD" id="cd01127">
    <property type="entry name" value="TrwB_TraG_TraD_VirD4"/>
    <property type="match status" value="1"/>
</dbReference>
<feature type="transmembrane region" description="Helical" evidence="1">
    <location>
        <begin position="170"/>
        <end position="190"/>
    </location>
</feature>
<dbReference type="AlphaFoldDB" id="A3MU65"/>
<reference evidence="3" key="1">
    <citation type="submission" date="2007-02" db="EMBL/GenBank/DDBJ databases">
        <title>Complete sequence of Pyrobaculum calidifontis JCM 11548.</title>
        <authorList>
            <consortium name="US DOE Joint Genome Institute"/>
            <person name="Copeland A."/>
            <person name="Lucas S."/>
            <person name="Lapidus A."/>
            <person name="Barry K."/>
            <person name="Glavina del Rio T."/>
            <person name="Dalin E."/>
            <person name="Tice H."/>
            <person name="Pitluck S."/>
            <person name="Chain P."/>
            <person name="Malfatti S."/>
            <person name="Shin M."/>
            <person name="Vergez L."/>
            <person name="Schmutz J."/>
            <person name="Larimer F."/>
            <person name="Land M."/>
            <person name="Hauser L."/>
            <person name="Kyrpides N."/>
            <person name="Mikhailova N."/>
            <person name="Cozen A.E."/>
            <person name="Fitz-Gibbon S.T."/>
            <person name="House C.H."/>
            <person name="Saltikov C."/>
            <person name="Lowe T.M."/>
            <person name="Richardson P."/>
        </authorList>
    </citation>
    <scope>NUCLEOTIDE SEQUENCE [LARGE SCALE GENOMIC DNA]</scope>
    <source>
        <strain evidence="3">JCM 11548</strain>
    </source>
</reference>
<dbReference type="EMBL" id="CP000561">
    <property type="protein sequence ID" value="ABO08182.1"/>
    <property type="molecule type" value="Genomic_DNA"/>
</dbReference>
<dbReference type="Proteomes" id="UP000001431">
    <property type="component" value="Chromosome"/>
</dbReference>
<protein>
    <recommendedName>
        <fullName evidence="2">Helicase HerA central domain-containing protein</fullName>
    </recommendedName>
</protein>
<name>A3MU65_PYRCJ</name>
<dbReference type="RefSeq" id="WP_011849440.1">
    <property type="nucleotide sequence ID" value="NC_009073.1"/>
</dbReference>
<feature type="domain" description="Helicase HerA central" evidence="2">
    <location>
        <begin position="382"/>
        <end position="437"/>
    </location>
</feature>
<dbReference type="PANTHER" id="PTHR30121:SF11">
    <property type="entry name" value="AAA+ ATPASE DOMAIN-CONTAINING PROTEIN"/>
    <property type="match status" value="1"/>
</dbReference>
<dbReference type="GeneID" id="4908963"/>
<evidence type="ECO:0000313" key="4">
    <source>
        <dbReference type="Proteomes" id="UP000001431"/>
    </source>
</evidence>
<dbReference type="HOGENOM" id="CLU_418993_0_0_2"/>
<dbReference type="OrthoDB" id="29273at2157"/>
<evidence type="ECO:0000256" key="1">
    <source>
        <dbReference type="SAM" id="Phobius"/>
    </source>
</evidence>
<dbReference type="SUPFAM" id="SSF52540">
    <property type="entry name" value="P-loop containing nucleoside triphosphate hydrolases"/>
    <property type="match status" value="1"/>
</dbReference>
<dbReference type="PANTHER" id="PTHR30121">
    <property type="entry name" value="UNCHARACTERIZED PROTEIN YJGR-RELATED"/>
    <property type="match status" value="1"/>
</dbReference>
<dbReference type="eggNOG" id="arCOG04034">
    <property type="taxonomic scope" value="Archaea"/>
</dbReference>
<proteinExistence type="predicted"/>
<dbReference type="InterPro" id="IPR002789">
    <property type="entry name" value="HerA_central"/>
</dbReference>
<gene>
    <name evidence="3" type="ordered locus">Pcal_0756</name>
</gene>
<organism evidence="3 4">
    <name type="scientific">Pyrobaculum calidifontis (strain DSM 21063 / JCM 11548 / VA1)</name>
    <dbReference type="NCBI Taxonomy" id="410359"/>
    <lineage>
        <taxon>Archaea</taxon>
        <taxon>Thermoproteota</taxon>
        <taxon>Thermoprotei</taxon>
        <taxon>Thermoproteales</taxon>
        <taxon>Thermoproteaceae</taxon>
        <taxon>Pyrobaculum</taxon>
    </lineage>
</organism>
<dbReference type="Pfam" id="PF01935">
    <property type="entry name" value="DUF87"/>
    <property type="match status" value="1"/>
</dbReference>
<evidence type="ECO:0000259" key="2">
    <source>
        <dbReference type="Pfam" id="PF01935"/>
    </source>
</evidence>